<evidence type="ECO:0000313" key="4">
    <source>
        <dbReference type="Proteomes" id="UP000186524"/>
    </source>
</evidence>
<accession>A0A1Q5NZT7</accession>
<dbReference type="RefSeq" id="WP_073712742.1">
    <property type="nucleotide sequence ID" value="NZ_MRWQ01000022.1"/>
</dbReference>
<dbReference type="InterPro" id="IPR051849">
    <property type="entry name" value="GAG-degrading_sulfatase"/>
</dbReference>
<dbReference type="Pfam" id="PF00884">
    <property type="entry name" value="Sulfatase"/>
    <property type="match status" value="1"/>
</dbReference>
<proteinExistence type="predicted"/>
<dbReference type="PANTHER" id="PTHR46615">
    <property type="entry name" value="ARYLSULFATASE K"/>
    <property type="match status" value="1"/>
</dbReference>
<dbReference type="InterPro" id="IPR017850">
    <property type="entry name" value="Alkaline_phosphatase_core_sf"/>
</dbReference>
<reference evidence="3 4" key="1">
    <citation type="submission" date="2016-12" db="EMBL/GenBank/DDBJ databases">
        <title>Domibacillus sp. SAOS 44 whole genome sequencing.</title>
        <authorList>
            <person name="Verma A."/>
            <person name="Krishnamurthi S."/>
        </authorList>
    </citation>
    <scope>NUCLEOTIDE SEQUENCE [LARGE SCALE GENOMIC DNA]</scope>
    <source>
        <strain evidence="3 4">SAOS 44</strain>
    </source>
</reference>
<dbReference type="Gene3D" id="3.40.720.10">
    <property type="entry name" value="Alkaline Phosphatase, subunit A"/>
    <property type="match status" value="1"/>
</dbReference>
<protein>
    <submittedName>
        <fullName evidence="3">Arylsulfatase</fullName>
    </submittedName>
</protein>
<feature type="region of interest" description="Disordered" evidence="1">
    <location>
        <begin position="580"/>
        <end position="600"/>
    </location>
</feature>
<dbReference type="PANTHER" id="PTHR46615:SF1">
    <property type="entry name" value="ARYLSULFATASE K"/>
    <property type="match status" value="1"/>
</dbReference>
<comment type="caution">
    <text evidence="3">The sequence shown here is derived from an EMBL/GenBank/DDBJ whole genome shotgun (WGS) entry which is preliminary data.</text>
</comment>
<dbReference type="Proteomes" id="UP000186524">
    <property type="component" value="Unassembled WGS sequence"/>
</dbReference>
<dbReference type="GO" id="GO:0004065">
    <property type="term" value="F:arylsulfatase activity"/>
    <property type="evidence" value="ECO:0007669"/>
    <property type="project" value="TreeGrafter"/>
</dbReference>
<dbReference type="OrthoDB" id="9762324at2"/>
<feature type="domain" description="Sulfatase N-terminal" evidence="2">
    <location>
        <begin position="16"/>
        <end position="398"/>
    </location>
</feature>
<sequence length="600" mass="68371">MRGKKRSCIDLHKKRPNILILMVDQERFPSVYETKKLKDWQQENLVTQQLLRKNGMEFLNHYAGSTACSPSRATLYTGQYPSLHGVTQTTGVAKEPFDPDVFWLDPNTVPTMGDYFRAAGYRTFWKGKWHASDEDILIPGTHNAFPSYRSKTGIRSKKKERLYQSANRLDHFGFNDWIGPEPHGTNPRNSGSSAGNGTSGRDEVYSADTVKLIKSLEKKSTKDDTPWFIMCSFVNPHDIALYGVITAHDPDFNFDVDPTLPRIQPAPTSRESLLTKPTAQESYRLTYPKALQPIVDNNFYRQLYYSLQKKADQEMLKVFKTLQKSSFYKNTIVLFTSDHGELLGAHGGLYQKWYNMYEESIHVPLIIHSPTLFQKRKKTEILTSHVDVLPTLLGLAGIKADYIQEKLSKDHNEVHPFVGRDLTPLLKGNEPCCRVDEPLYFMSDDDITKGLNQTTATGEPYKSVIQPNHIEAVITTLPTGEENKKEIWKFARYYDNPQFWSSPGCSDTSVTKCQSNDTQPIECFVKNTKKEPVPDQFELYNLTMDPLEEKNLANPAFVTEESANIQRILARILEEQCKQKRLSPTSGNVPGMPSCRSIEE</sequence>
<gene>
    <name evidence="3" type="ORF">BLL40_15375</name>
</gene>
<evidence type="ECO:0000256" key="1">
    <source>
        <dbReference type="SAM" id="MobiDB-lite"/>
    </source>
</evidence>
<keyword evidence="4" id="KW-1185">Reference proteome</keyword>
<dbReference type="AlphaFoldDB" id="A0A1Q5NZT7"/>
<name>A0A1Q5NZT7_9BACI</name>
<dbReference type="CDD" id="cd16035">
    <property type="entry name" value="sulfatase_like"/>
    <property type="match status" value="1"/>
</dbReference>
<evidence type="ECO:0000313" key="3">
    <source>
        <dbReference type="EMBL" id="OKL35428.1"/>
    </source>
</evidence>
<dbReference type="SUPFAM" id="SSF53649">
    <property type="entry name" value="Alkaline phosphatase-like"/>
    <property type="match status" value="1"/>
</dbReference>
<dbReference type="STRING" id="1714354.BLL40_15375"/>
<dbReference type="GO" id="GO:0015024">
    <property type="term" value="F:glucuronate-2-sulfatase activity"/>
    <property type="evidence" value="ECO:0007669"/>
    <property type="project" value="TreeGrafter"/>
</dbReference>
<feature type="region of interest" description="Disordered" evidence="1">
    <location>
        <begin position="175"/>
        <end position="202"/>
    </location>
</feature>
<evidence type="ECO:0000259" key="2">
    <source>
        <dbReference type="Pfam" id="PF00884"/>
    </source>
</evidence>
<dbReference type="InterPro" id="IPR000917">
    <property type="entry name" value="Sulfatase_N"/>
</dbReference>
<organism evidence="3 4">
    <name type="scientific">Domibacillus mangrovi</name>
    <dbReference type="NCBI Taxonomy" id="1714354"/>
    <lineage>
        <taxon>Bacteria</taxon>
        <taxon>Bacillati</taxon>
        <taxon>Bacillota</taxon>
        <taxon>Bacilli</taxon>
        <taxon>Bacillales</taxon>
        <taxon>Bacillaceae</taxon>
        <taxon>Domibacillus</taxon>
    </lineage>
</organism>
<dbReference type="EMBL" id="MRWQ01000022">
    <property type="protein sequence ID" value="OKL35428.1"/>
    <property type="molecule type" value="Genomic_DNA"/>
</dbReference>